<evidence type="ECO:0000256" key="3">
    <source>
        <dbReference type="ARBA" id="ARBA00022475"/>
    </source>
</evidence>
<evidence type="ECO:0000256" key="1">
    <source>
        <dbReference type="ARBA" id="ARBA00004651"/>
    </source>
</evidence>
<feature type="transmembrane region" description="Helical" evidence="7">
    <location>
        <begin position="107"/>
        <end position="125"/>
    </location>
</feature>
<evidence type="ECO:0000313" key="10">
    <source>
        <dbReference type="Proteomes" id="UP000639396"/>
    </source>
</evidence>
<dbReference type="PANTHER" id="PTHR30193">
    <property type="entry name" value="ABC TRANSPORTER PERMEASE PROTEIN"/>
    <property type="match status" value="1"/>
</dbReference>
<feature type="transmembrane region" description="Helical" evidence="7">
    <location>
        <begin position="212"/>
        <end position="233"/>
    </location>
</feature>
<dbReference type="PROSITE" id="PS50928">
    <property type="entry name" value="ABC_TM1"/>
    <property type="match status" value="1"/>
</dbReference>
<keyword evidence="2 7" id="KW-0813">Transport</keyword>
<keyword evidence="3" id="KW-1003">Cell membrane</keyword>
<dbReference type="CDD" id="cd06261">
    <property type="entry name" value="TM_PBP2"/>
    <property type="match status" value="1"/>
</dbReference>
<accession>A0A927CCJ2</accession>
<evidence type="ECO:0000256" key="5">
    <source>
        <dbReference type="ARBA" id="ARBA00022989"/>
    </source>
</evidence>
<dbReference type="PANTHER" id="PTHR30193:SF1">
    <property type="entry name" value="ABC TRANSPORTER PERMEASE PROTEIN YESP-RELATED"/>
    <property type="match status" value="1"/>
</dbReference>
<dbReference type="RefSeq" id="WP_190929798.1">
    <property type="nucleotide sequence ID" value="NZ_JACXJA010000027.1"/>
</dbReference>
<proteinExistence type="inferred from homology"/>
<evidence type="ECO:0000313" key="9">
    <source>
        <dbReference type="EMBL" id="MBD2864173.1"/>
    </source>
</evidence>
<comment type="similarity">
    <text evidence="7">Belongs to the binding-protein-dependent transport system permease family.</text>
</comment>
<reference evidence="9" key="1">
    <citation type="submission" date="2020-09" db="EMBL/GenBank/DDBJ databases">
        <title>A novel bacterium of genus Paenibacillus, isolated from South China Sea.</title>
        <authorList>
            <person name="Huang H."/>
            <person name="Mo K."/>
            <person name="Hu Y."/>
        </authorList>
    </citation>
    <scope>NUCLEOTIDE SEQUENCE</scope>
    <source>
        <strain evidence="9">IB182363</strain>
    </source>
</reference>
<dbReference type="AlphaFoldDB" id="A0A927CCJ2"/>
<comment type="subcellular location">
    <subcellularLocation>
        <location evidence="1 7">Cell membrane</location>
        <topology evidence="1 7">Multi-pass membrane protein</topology>
    </subcellularLocation>
</comment>
<dbReference type="Gene3D" id="1.10.3720.10">
    <property type="entry name" value="MetI-like"/>
    <property type="match status" value="1"/>
</dbReference>
<keyword evidence="6 7" id="KW-0472">Membrane</keyword>
<dbReference type="Proteomes" id="UP000639396">
    <property type="component" value="Unassembled WGS sequence"/>
</dbReference>
<keyword evidence="4 7" id="KW-0812">Transmembrane</keyword>
<name>A0A927CCJ2_9BACL</name>
<sequence>MQGKLLRQNTTAYLFMLPWLVGLLLFTLWPMISSLYLSFTRFELLQPSEWIGLQNFKEIFTADERFWQSLKVTFHFVVLSVPLKLLAALLVAMMLNRNIRGIGLYRSLYYLPSLIGGSVAVSIMWRQIFGETGVVNVLLSMFGLQGPIWISNPDYAIYTLIALATWQFGSSMVIFLAGLKQIPEHLYEASAIDGAGKVQQFFRITLPMLSPVMFFNLVMQVIGGFMVFTQGFIVTKGGPMDATLFYAIYLYEKGFKYFQMGYASALAWILLVIIGIFTAILFKTSKKWVHYESGGDK</sequence>
<keyword evidence="5 7" id="KW-1133">Transmembrane helix</keyword>
<dbReference type="InterPro" id="IPR035906">
    <property type="entry name" value="MetI-like_sf"/>
</dbReference>
<gene>
    <name evidence="9" type="ORF">IDH45_19505</name>
</gene>
<dbReference type="GO" id="GO:0005886">
    <property type="term" value="C:plasma membrane"/>
    <property type="evidence" value="ECO:0007669"/>
    <property type="project" value="UniProtKB-SubCell"/>
</dbReference>
<evidence type="ECO:0000256" key="6">
    <source>
        <dbReference type="ARBA" id="ARBA00023136"/>
    </source>
</evidence>
<feature type="domain" description="ABC transmembrane type-1" evidence="8">
    <location>
        <begin position="70"/>
        <end position="281"/>
    </location>
</feature>
<feature type="transmembrane region" description="Helical" evidence="7">
    <location>
        <begin position="260"/>
        <end position="282"/>
    </location>
</feature>
<evidence type="ECO:0000256" key="4">
    <source>
        <dbReference type="ARBA" id="ARBA00022692"/>
    </source>
</evidence>
<dbReference type="InterPro" id="IPR051393">
    <property type="entry name" value="ABC_transporter_permease"/>
</dbReference>
<evidence type="ECO:0000256" key="7">
    <source>
        <dbReference type="RuleBase" id="RU363032"/>
    </source>
</evidence>
<dbReference type="SUPFAM" id="SSF160964">
    <property type="entry name" value="MalF N-terminal region-like"/>
    <property type="match status" value="1"/>
</dbReference>
<comment type="caution">
    <text evidence="9">The sequence shown here is derived from an EMBL/GenBank/DDBJ whole genome shotgun (WGS) entry which is preliminary data.</text>
</comment>
<protein>
    <submittedName>
        <fullName evidence="9">Sugar ABC transporter permease</fullName>
    </submittedName>
</protein>
<feature type="transmembrane region" description="Helical" evidence="7">
    <location>
        <begin position="12"/>
        <end position="32"/>
    </location>
</feature>
<dbReference type="Pfam" id="PF00528">
    <property type="entry name" value="BPD_transp_1"/>
    <property type="match status" value="1"/>
</dbReference>
<evidence type="ECO:0000259" key="8">
    <source>
        <dbReference type="PROSITE" id="PS50928"/>
    </source>
</evidence>
<feature type="transmembrane region" description="Helical" evidence="7">
    <location>
        <begin position="155"/>
        <end position="179"/>
    </location>
</feature>
<dbReference type="InterPro" id="IPR000515">
    <property type="entry name" value="MetI-like"/>
</dbReference>
<dbReference type="GO" id="GO:0055085">
    <property type="term" value="P:transmembrane transport"/>
    <property type="evidence" value="ECO:0007669"/>
    <property type="project" value="InterPro"/>
</dbReference>
<keyword evidence="10" id="KW-1185">Reference proteome</keyword>
<evidence type="ECO:0000256" key="2">
    <source>
        <dbReference type="ARBA" id="ARBA00022448"/>
    </source>
</evidence>
<organism evidence="9 10">
    <name type="scientific">Paenibacillus oceani</name>
    <dbReference type="NCBI Taxonomy" id="2772510"/>
    <lineage>
        <taxon>Bacteria</taxon>
        <taxon>Bacillati</taxon>
        <taxon>Bacillota</taxon>
        <taxon>Bacilli</taxon>
        <taxon>Bacillales</taxon>
        <taxon>Paenibacillaceae</taxon>
        <taxon>Paenibacillus</taxon>
    </lineage>
</organism>
<dbReference type="EMBL" id="JACXJA010000027">
    <property type="protein sequence ID" value="MBD2864173.1"/>
    <property type="molecule type" value="Genomic_DNA"/>
</dbReference>
<dbReference type="SUPFAM" id="SSF161098">
    <property type="entry name" value="MetI-like"/>
    <property type="match status" value="1"/>
</dbReference>
<feature type="transmembrane region" description="Helical" evidence="7">
    <location>
        <begin position="74"/>
        <end position="95"/>
    </location>
</feature>